<organism evidence="2 3">
    <name type="scientific">Tenacibaculum geojense</name>
    <dbReference type="NCBI Taxonomy" id="915352"/>
    <lineage>
        <taxon>Bacteria</taxon>
        <taxon>Pseudomonadati</taxon>
        <taxon>Bacteroidota</taxon>
        <taxon>Flavobacteriia</taxon>
        <taxon>Flavobacteriales</taxon>
        <taxon>Flavobacteriaceae</taxon>
        <taxon>Tenacibaculum</taxon>
    </lineage>
</organism>
<keyword evidence="3" id="KW-1185">Reference proteome</keyword>
<dbReference type="GO" id="GO:0016757">
    <property type="term" value="F:glycosyltransferase activity"/>
    <property type="evidence" value="ECO:0007669"/>
    <property type="project" value="UniProtKB-KW"/>
</dbReference>
<dbReference type="Pfam" id="PF00534">
    <property type="entry name" value="Glycos_transf_1"/>
    <property type="match status" value="1"/>
</dbReference>
<dbReference type="SUPFAM" id="SSF53756">
    <property type="entry name" value="UDP-Glycosyltransferase/glycogen phosphorylase"/>
    <property type="match status" value="1"/>
</dbReference>
<accession>A0ABW3JMT0</accession>
<evidence type="ECO:0000313" key="2">
    <source>
        <dbReference type="EMBL" id="MFD0991749.1"/>
    </source>
</evidence>
<keyword evidence="2" id="KW-0808">Transferase</keyword>
<reference evidence="3" key="1">
    <citation type="journal article" date="2019" name="Int. J. Syst. Evol. Microbiol.">
        <title>The Global Catalogue of Microorganisms (GCM) 10K type strain sequencing project: providing services to taxonomists for standard genome sequencing and annotation.</title>
        <authorList>
            <consortium name="The Broad Institute Genomics Platform"/>
            <consortium name="The Broad Institute Genome Sequencing Center for Infectious Disease"/>
            <person name="Wu L."/>
            <person name="Ma J."/>
        </authorList>
    </citation>
    <scope>NUCLEOTIDE SEQUENCE [LARGE SCALE GENOMIC DNA]</scope>
    <source>
        <strain evidence="3">CCUG 60527</strain>
    </source>
</reference>
<dbReference type="InterPro" id="IPR001296">
    <property type="entry name" value="Glyco_trans_1"/>
</dbReference>
<dbReference type="EC" id="2.4.-.-" evidence="2"/>
<dbReference type="PANTHER" id="PTHR12526">
    <property type="entry name" value="GLYCOSYLTRANSFERASE"/>
    <property type="match status" value="1"/>
</dbReference>
<comment type="caution">
    <text evidence="2">The sequence shown here is derived from an EMBL/GenBank/DDBJ whole genome shotgun (WGS) entry which is preliminary data.</text>
</comment>
<name>A0ABW3JMT0_9FLAO</name>
<evidence type="ECO:0000259" key="1">
    <source>
        <dbReference type="Pfam" id="PF00534"/>
    </source>
</evidence>
<evidence type="ECO:0000313" key="3">
    <source>
        <dbReference type="Proteomes" id="UP001597062"/>
    </source>
</evidence>
<dbReference type="RefSeq" id="WP_386104342.1">
    <property type="nucleotide sequence ID" value="NZ_JBHTJR010000014.1"/>
</dbReference>
<protein>
    <submittedName>
        <fullName evidence="2">Glycosyltransferase family 4 protein</fullName>
        <ecNumber evidence="2">2.4.-.-</ecNumber>
    </submittedName>
</protein>
<feature type="domain" description="Glycosyl transferase family 1" evidence="1">
    <location>
        <begin position="172"/>
        <end position="346"/>
    </location>
</feature>
<dbReference type="Gene3D" id="3.40.50.2000">
    <property type="entry name" value="Glycogen Phosphorylase B"/>
    <property type="match status" value="2"/>
</dbReference>
<dbReference type="CDD" id="cd03801">
    <property type="entry name" value="GT4_PimA-like"/>
    <property type="match status" value="1"/>
</dbReference>
<dbReference type="Proteomes" id="UP001597062">
    <property type="component" value="Unassembled WGS sequence"/>
</dbReference>
<proteinExistence type="predicted"/>
<keyword evidence="2" id="KW-0328">Glycosyltransferase</keyword>
<gene>
    <name evidence="2" type="ORF">ACFQ1U_00890</name>
</gene>
<dbReference type="EMBL" id="JBHTJR010000014">
    <property type="protein sequence ID" value="MFD0991749.1"/>
    <property type="molecule type" value="Genomic_DNA"/>
</dbReference>
<sequence length="373" mass="41654">MRICITRTVKHAYSETFIRDQINGLSKLADVHTVHSGRFPEKSENGELLSPKLYWLIHKLIKTFTGRNNYFSNYGVKRFLKSNKIDVVISNYGTSASHMVPVCKALNIPLIPIFHGHDATDKKYLSKYKTKYTKLFEYAAFIIVVSEEMKNGIISLGANPNKIKVIPCGVNPEKFQPGNEVKKDKNFLAVGRLTPKKGPLYTIKAFNKLLQVHPDATLTIVGKKDGLYEECLNLIETLNIQKSVIFTGILNQDEIAELMRSSLAFVQHSVTAPNGDMEGTPVSIMEAGASGLAIISTLHGGIKDAVIHSESGYLVQERDSEAMGDYMIEICNSPDLSLKFGKKGREHILENYNQEKQISKIYNLAVNAKKKMS</sequence>